<name>A0A0F9TJ40_9ZZZZ</name>
<accession>A0A0F9TJ40</accession>
<protein>
    <submittedName>
        <fullName evidence="1">Uncharacterized protein</fullName>
    </submittedName>
</protein>
<comment type="caution">
    <text evidence="1">The sequence shown here is derived from an EMBL/GenBank/DDBJ whole genome shotgun (WGS) entry which is preliminary data.</text>
</comment>
<sequence>MRTKKVERKTTTYWENRIKVLRARISSLSPHYLQELIEDQWIQVGYEIGYQAALRDSGNTPIEG</sequence>
<proteinExistence type="predicted"/>
<dbReference type="AlphaFoldDB" id="A0A0F9TJ40"/>
<reference evidence="1" key="1">
    <citation type="journal article" date="2015" name="Nature">
        <title>Complex archaea that bridge the gap between prokaryotes and eukaryotes.</title>
        <authorList>
            <person name="Spang A."/>
            <person name="Saw J.H."/>
            <person name="Jorgensen S.L."/>
            <person name="Zaremba-Niedzwiedzka K."/>
            <person name="Martijn J."/>
            <person name="Lind A.E."/>
            <person name="van Eijk R."/>
            <person name="Schleper C."/>
            <person name="Guy L."/>
            <person name="Ettema T.J."/>
        </authorList>
    </citation>
    <scope>NUCLEOTIDE SEQUENCE</scope>
</reference>
<organism evidence="1">
    <name type="scientific">marine sediment metagenome</name>
    <dbReference type="NCBI Taxonomy" id="412755"/>
    <lineage>
        <taxon>unclassified sequences</taxon>
        <taxon>metagenomes</taxon>
        <taxon>ecological metagenomes</taxon>
    </lineage>
</organism>
<dbReference type="EMBL" id="LAZR01000319">
    <property type="protein sequence ID" value="KKN74907.1"/>
    <property type="molecule type" value="Genomic_DNA"/>
</dbReference>
<evidence type="ECO:0000313" key="1">
    <source>
        <dbReference type="EMBL" id="KKN74907.1"/>
    </source>
</evidence>
<gene>
    <name evidence="1" type="ORF">LCGC14_0386560</name>
</gene>